<proteinExistence type="predicted"/>
<accession>A0A834SUK2</accession>
<comment type="caution">
    <text evidence="1">The sequence shown here is derived from an EMBL/GenBank/DDBJ whole genome shotgun (WGS) entry which is preliminary data.</text>
</comment>
<reference evidence="1" key="1">
    <citation type="submission" date="2020-09" db="EMBL/GenBank/DDBJ databases">
        <title>Genome-Enabled Discovery of Anthraquinone Biosynthesis in Senna tora.</title>
        <authorList>
            <person name="Kang S.-H."/>
            <person name="Pandey R.P."/>
            <person name="Lee C.-M."/>
            <person name="Sim J.-S."/>
            <person name="Jeong J.-T."/>
            <person name="Choi B.-S."/>
            <person name="Jung M."/>
            <person name="Ginzburg D."/>
            <person name="Zhao K."/>
            <person name="Won S.Y."/>
            <person name="Oh T.-J."/>
            <person name="Yu Y."/>
            <person name="Kim N.-H."/>
            <person name="Lee O.R."/>
            <person name="Lee T.-H."/>
            <person name="Bashyal P."/>
            <person name="Kim T.-S."/>
            <person name="Lee W.-H."/>
            <person name="Kawkins C."/>
            <person name="Kim C.-K."/>
            <person name="Kim J.S."/>
            <person name="Ahn B.O."/>
            <person name="Rhee S.Y."/>
            <person name="Sohng J.K."/>
        </authorList>
    </citation>
    <scope>NUCLEOTIDE SEQUENCE</scope>
    <source>
        <tissue evidence="1">Leaf</tissue>
    </source>
</reference>
<evidence type="ECO:0000313" key="1">
    <source>
        <dbReference type="EMBL" id="KAF7810189.1"/>
    </source>
</evidence>
<gene>
    <name evidence="1" type="ORF">G2W53_036932</name>
</gene>
<sequence>MSKVSKDLLDGKEIENSDIQSFYWNQSNDHIKNLLGLVNDEGVQWIRQDLPETIVDQPIPMELFPISGIASQPLLAKEWRHIEVGGSTLDTHCGFVVEYGKDKDVVSAILLYLLFLFFERSSSQEELLQTIKRRRESATTSDADFVFESASPGSE</sequence>
<dbReference type="EMBL" id="JAAIUW010000011">
    <property type="protein sequence ID" value="KAF7810189.1"/>
    <property type="molecule type" value="Genomic_DNA"/>
</dbReference>
<keyword evidence="2" id="KW-1185">Reference proteome</keyword>
<name>A0A834SUK2_9FABA</name>
<dbReference type="AlphaFoldDB" id="A0A834SUK2"/>
<evidence type="ECO:0000313" key="2">
    <source>
        <dbReference type="Proteomes" id="UP000634136"/>
    </source>
</evidence>
<dbReference type="Proteomes" id="UP000634136">
    <property type="component" value="Unassembled WGS sequence"/>
</dbReference>
<protein>
    <submittedName>
        <fullName evidence="1">Putative PKHD-type hydroxylase</fullName>
    </submittedName>
</protein>
<organism evidence="1 2">
    <name type="scientific">Senna tora</name>
    <dbReference type="NCBI Taxonomy" id="362788"/>
    <lineage>
        <taxon>Eukaryota</taxon>
        <taxon>Viridiplantae</taxon>
        <taxon>Streptophyta</taxon>
        <taxon>Embryophyta</taxon>
        <taxon>Tracheophyta</taxon>
        <taxon>Spermatophyta</taxon>
        <taxon>Magnoliopsida</taxon>
        <taxon>eudicotyledons</taxon>
        <taxon>Gunneridae</taxon>
        <taxon>Pentapetalae</taxon>
        <taxon>rosids</taxon>
        <taxon>fabids</taxon>
        <taxon>Fabales</taxon>
        <taxon>Fabaceae</taxon>
        <taxon>Caesalpinioideae</taxon>
        <taxon>Cassia clade</taxon>
        <taxon>Senna</taxon>
    </lineage>
</organism>